<comment type="caution">
    <text evidence="2">The sequence shown here is derived from an EMBL/GenBank/DDBJ whole genome shotgun (WGS) entry which is preliminary data.</text>
</comment>
<proteinExistence type="predicted"/>
<accession>A0AAW1RNS4</accession>
<sequence length="182" mass="19580">MQTSPKEASGVGKGAMAGPSSLAQASGVQRVMQEFKCLRKQANDSMLPQLSELTLHPPDNVFCWRFHLAEFGADVPGGAQLLADLQLCAARTGRTAALLLEATFPADYPDSLFFLRVVRPRCRYLTGHVTAGGSICIEALTLSGSANGWQRSFTVEGILQTVIFNMLNCESVFVRTLTAQAA</sequence>
<evidence type="ECO:0000259" key="1">
    <source>
        <dbReference type="PROSITE" id="PS50127"/>
    </source>
</evidence>
<protein>
    <recommendedName>
        <fullName evidence="1">UBC core domain-containing protein</fullName>
    </recommendedName>
</protein>
<evidence type="ECO:0000313" key="3">
    <source>
        <dbReference type="Proteomes" id="UP001445335"/>
    </source>
</evidence>
<dbReference type="EMBL" id="JALJOU010000029">
    <property type="protein sequence ID" value="KAK9835195.1"/>
    <property type="molecule type" value="Genomic_DNA"/>
</dbReference>
<evidence type="ECO:0000313" key="2">
    <source>
        <dbReference type="EMBL" id="KAK9835195.1"/>
    </source>
</evidence>
<dbReference type="PROSITE" id="PS50127">
    <property type="entry name" value="UBC_2"/>
    <property type="match status" value="1"/>
</dbReference>
<dbReference type="SUPFAM" id="SSF54495">
    <property type="entry name" value="UBC-like"/>
    <property type="match status" value="1"/>
</dbReference>
<keyword evidence="3" id="KW-1185">Reference proteome</keyword>
<dbReference type="InterPro" id="IPR000608">
    <property type="entry name" value="UBC"/>
</dbReference>
<dbReference type="AlphaFoldDB" id="A0AAW1RNS4"/>
<reference evidence="2 3" key="1">
    <citation type="journal article" date="2024" name="Nat. Commun.">
        <title>Phylogenomics reveals the evolutionary origins of lichenization in chlorophyte algae.</title>
        <authorList>
            <person name="Puginier C."/>
            <person name="Libourel C."/>
            <person name="Otte J."/>
            <person name="Skaloud P."/>
            <person name="Haon M."/>
            <person name="Grisel S."/>
            <person name="Petersen M."/>
            <person name="Berrin J.G."/>
            <person name="Delaux P.M."/>
            <person name="Dal Grande F."/>
            <person name="Keller J."/>
        </authorList>
    </citation>
    <scope>NUCLEOTIDE SEQUENCE [LARGE SCALE GENOMIC DNA]</scope>
    <source>
        <strain evidence="2 3">SAG 245.80</strain>
    </source>
</reference>
<gene>
    <name evidence="2" type="ORF">WJX81_005068</name>
</gene>
<feature type="domain" description="UBC core" evidence="1">
    <location>
        <begin position="26"/>
        <end position="182"/>
    </location>
</feature>
<dbReference type="CDD" id="cd23802">
    <property type="entry name" value="UBCc_UBE2Q"/>
    <property type="match status" value="1"/>
</dbReference>
<dbReference type="Proteomes" id="UP001445335">
    <property type="component" value="Unassembled WGS sequence"/>
</dbReference>
<dbReference type="InterPro" id="IPR016135">
    <property type="entry name" value="UBQ-conjugating_enzyme/RWD"/>
</dbReference>
<dbReference type="Gene3D" id="3.10.110.10">
    <property type="entry name" value="Ubiquitin Conjugating Enzyme"/>
    <property type="match status" value="1"/>
</dbReference>
<organism evidence="2 3">
    <name type="scientific">Elliptochloris bilobata</name>
    <dbReference type="NCBI Taxonomy" id="381761"/>
    <lineage>
        <taxon>Eukaryota</taxon>
        <taxon>Viridiplantae</taxon>
        <taxon>Chlorophyta</taxon>
        <taxon>core chlorophytes</taxon>
        <taxon>Trebouxiophyceae</taxon>
        <taxon>Trebouxiophyceae incertae sedis</taxon>
        <taxon>Elliptochloris clade</taxon>
        <taxon>Elliptochloris</taxon>
    </lineage>
</organism>
<name>A0AAW1RNS4_9CHLO</name>